<evidence type="ECO:0000313" key="1">
    <source>
        <dbReference type="EMBL" id="MBX56816.1"/>
    </source>
</evidence>
<accession>A0A2P2PQ15</accession>
<proteinExistence type="predicted"/>
<dbReference type="EMBL" id="GGEC01076332">
    <property type="protein sequence ID" value="MBX56816.1"/>
    <property type="molecule type" value="Transcribed_RNA"/>
</dbReference>
<sequence>MKTVCNGAGKIKQRTEQLGTITLYRIPWKVARSIL</sequence>
<reference evidence="1" key="1">
    <citation type="submission" date="2018-02" db="EMBL/GenBank/DDBJ databases">
        <title>Rhizophora mucronata_Transcriptome.</title>
        <authorList>
            <person name="Meera S.P."/>
            <person name="Sreeshan A."/>
            <person name="Augustine A."/>
        </authorList>
    </citation>
    <scope>NUCLEOTIDE SEQUENCE</scope>
    <source>
        <tissue evidence="1">Leaf</tissue>
    </source>
</reference>
<protein>
    <submittedName>
        <fullName evidence="1">Uncharacterized protein</fullName>
    </submittedName>
</protein>
<name>A0A2P2PQ15_RHIMU</name>
<organism evidence="1">
    <name type="scientific">Rhizophora mucronata</name>
    <name type="common">Asiatic mangrove</name>
    <dbReference type="NCBI Taxonomy" id="61149"/>
    <lineage>
        <taxon>Eukaryota</taxon>
        <taxon>Viridiplantae</taxon>
        <taxon>Streptophyta</taxon>
        <taxon>Embryophyta</taxon>
        <taxon>Tracheophyta</taxon>
        <taxon>Spermatophyta</taxon>
        <taxon>Magnoliopsida</taxon>
        <taxon>eudicotyledons</taxon>
        <taxon>Gunneridae</taxon>
        <taxon>Pentapetalae</taxon>
        <taxon>rosids</taxon>
        <taxon>fabids</taxon>
        <taxon>Malpighiales</taxon>
        <taxon>Rhizophoraceae</taxon>
        <taxon>Rhizophora</taxon>
    </lineage>
</organism>
<dbReference type="AlphaFoldDB" id="A0A2P2PQ15"/>